<dbReference type="AlphaFoldDB" id="A0A2A4G607"/>
<name>A0A2A4G607_9FLAO</name>
<reference evidence="3 4" key="1">
    <citation type="submission" date="2017-04" db="EMBL/GenBank/DDBJ databases">
        <title>A new member of the family Flavobacteriaceae isolated from ascidians.</title>
        <authorList>
            <person name="Chen L."/>
        </authorList>
    </citation>
    <scope>NUCLEOTIDE SEQUENCE [LARGE SCALE GENOMIC DNA]</scope>
    <source>
        <strain evidence="3 4">HQA918</strain>
    </source>
</reference>
<dbReference type="OrthoDB" id="353549at2"/>
<feature type="signal peptide" evidence="1">
    <location>
        <begin position="1"/>
        <end position="19"/>
    </location>
</feature>
<dbReference type="InterPro" id="IPR038434">
    <property type="entry name" value="YARHG_sf"/>
</dbReference>
<evidence type="ECO:0000313" key="4">
    <source>
        <dbReference type="Proteomes" id="UP000219559"/>
    </source>
</evidence>
<proteinExistence type="predicted"/>
<dbReference type="SMART" id="SM01324">
    <property type="entry name" value="YARHG"/>
    <property type="match status" value="1"/>
</dbReference>
<feature type="domain" description="YARHG" evidence="2">
    <location>
        <begin position="20"/>
        <end position="104"/>
    </location>
</feature>
<keyword evidence="1" id="KW-0732">Signal</keyword>
<dbReference type="InterPro" id="IPR025582">
    <property type="entry name" value="YARHG_dom"/>
</dbReference>
<evidence type="ECO:0000313" key="3">
    <source>
        <dbReference type="EMBL" id="PCE63172.1"/>
    </source>
</evidence>
<dbReference type="RefSeq" id="WP_097443090.1">
    <property type="nucleotide sequence ID" value="NZ_NBWU01000005.1"/>
</dbReference>
<dbReference type="Pfam" id="PF13308">
    <property type="entry name" value="YARHG"/>
    <property type="match status" value="1"/>
</dbReference>
<protein>
    <recommendedName>
        <fullName evidence="2">YARHG domain-containing protein</fullName>
    </recommendedName>
</protein>
<feature type="chain" id="PRO_5012269053" description="YARHG domain-containing protein" evidence="1">
    <location>
        <begin position="20"/>
        <end position="250"/>
    </location>
</feature>
<dbReference type="Proteomes" id="UP000219559">
    <property type="component" value="Unassembled WGS sequence"/>
</dbReference>
<comment type="caution">
    <text evidence="3">The sequence shown here is derived from an EMBL/GenBank/DDBJ whole genome shotgun (WGS) entry which is preliminary data.</text>
</comment>
<accession>A0A2A4G607</accession>
<evidence type="ECO:0000259" key="2">
    <source>
        <dbReference type="SMART" id="SM01324"/>
    </source>
</evidence>
<organism evidence="3 4">
    <name type="scientific">Sediminicola luteus</name>
    <dbReference type="NCBI Taxonomy" id="319238"/>
    <lineage>
        <taxon>Bacteria</taxon>
        <taxon>Pseudomonadati</taxon>
        <taxon>Bacteroidota</taxon>
        <taxon>Flavobacteriia</taxon>
        <taxon>Flavobacteriales</taxon>
        <taxon>Flavobacteriaceae</taxon>
        <taxon>Sediminicola</taxon>
    </lineage>
</organism>
<sequence length="250" mass="29139">MTKKIALLFLVFITQNLFAQIQDCAECSSKIYTDKDIKGLTLLELKLLRNEIFARHQYVFENDRLSAYFLEKYEWYKPNIQNSTRIQLNSNEKENIALFKKHEAQKETLKKTIMVELMGLKKTINELNDPKIDDIFEPLHIQSSAYRDAIIFELKMILNKIDLKSIHWYNETGLYKVTTDNGYIINETSVSIVGDKVTLYYNDSTHSELMSDETVFSFGSSYESIEEHATWYTFTIVDGHLKLIDQKSAG</sequence>
<dbReference type="Gene3D" id="1.20.58.1690">
    <property type="match status" value="1"/>
</dbReference>
<evidence type="ECO:0000256" key="1">
    <source>
        <dbReference type="SAM" id="SignalP"/>
    </source>
</evidence>
<keyword evidence="4" id="KW-1185">Reference proteome</keyword>
<dbReference type="EMBL" id="NBWU01000005">
    <property type="protein sequence ID" value="PCE63172.1"/>
    <property type="molecule type" value="Genomic_DNA"/>
</dbReference>
<gene>
    <name evidence="3" type="ORF">B7P33_13145</name>
</gene>